<proteinExistence type="predicted"/>
<evidence type="ECO:0000313" key="3">
    <source>
        <dbReference type="Proteomes" id="UP001621713"/>
    </source>
</evidence>
<evidence type="ECO:0008006" key="4">
    <source>
        <dbReference type="Google" id="ProtNLM"/>
    </source>
</evidence>
<keyword evidence="1" id="KW-0732">Signal</keyword>
<comment type="caution">
    <text evidence="2">The sequence shown here is derived from an EMBL/GenBank/DDBJ whole genome shotgun (WGS) entry which is preliminary data.</text>
</comment>
<evidence type="ECO:0000313" key="2">
    <source>
        <dbReference type="EMBL" id="MFK7004733.1"/>
    </source>
</evidence>
<feature type="chain" id="PRO_5045970608" description="Nucleotidyltransferase domain-containing protein" evidence="1">
    <location>
        <begin position="25"/>
        <end position="324"/>
    </location>
</feature>
<accession>A0ABW8PJF8</accession>
<dbReference type="EMBL" id="JAZHOJ010000038">
    <property type="protein sequence ID" value="MFK7004733.1"/>
    <property type="molecule type" value="Genomic_DNA"/>
</dbReference>
<gene>
    <name evidence="2" type="ORF">V3467_12880</name>
</gene>
<reference evidence="2 3" key="1">
    <citation type="submission" date="2024-02" db="EMBL/GenBank/DDBJ databases">
        <title>Comparative Genomic Analysis of Flavobacterium Species Causing Columnaris Disease of Freshwater Fish in Thailand: Insights into Virulence and Resistance Mechanisms.</title>
        <authorList>
            <person name="Nguyen D."/>
            <person name="Chokmangmeepisarn P."/>
            <person name="Khianchaikhan K."/>
            <person name="Morishita M."/>
            <person name="Bunnoy A."/>
            <person name="Rodkhum C."/>
        </authorList>
    </citation>
    <scope>NUCLEOTIDE SEQUENCE [LARGE SCALE GENOMIC DNA]</scope>
    <source>
        <strain evidence="2 3">PCBSB2203</strain>
    </source>
</reference>
<name>A0ABW8PJF8_9FLAO</name>
<evidence type="ECO:0000256" key="1">
    <source>
        <dbReference type="SAM" id="SignalP"/>
    </source>
</evidence>
<sequence length="324" mass="36346">MKQKNIANRILTLTLLLFSSICFSQCWFTSLAQDIENGSTEFKNFINTNDEAFTSYEILYAEASALKNNVDELTLVSSKIDEIKNAGGYVKWKNVNGTGNWQSIRNSIINRIAVKQGWTLKYKDNEIQEILTHGKGLNLPEIEIEDIIMNGCRPDKSFSKADLISQSNFWNVVKQRGYPNLFQSLQEYEKFSDVVKKLATEWNLPANLIYTQGSSLRMSNVAEIGDLDIAIKVDATTFDNLVERFKNLANNEAVKARIGTNGKIGGIDMKKGTNIQGSFVGDFYPRFETSFGQSFQSKLGVPSIQISIVKEGSSIDVSPFLKLK</sequence>
<feature type="signal peptide" evidence="1">
    <location>
        <begin position="1"/>
        <end position="24"/>
    </location>
</feature>
<organism evidence="2 3">
    <name type="scientific">Flavobacterium covae</name>
    <dbReference type="NCBI Taxonomy" id="2906076"/>
    <lineage>
        <taxon>Bacteria</taxon>
        <taxon>Pseudomonadati</taxon>
        <taxon>Bacteroidota</taxon>
        <taxon>Flavobacteriia</taxon>
        <taxon>Flavobacteriales</taxon>
        <taxon>Flavobacteriaceae</taxon>
        <taxon>Flavobacterium</taxon>
    </lineage>
</organism>
<dbReference type="RefSeq" id="WP_088466963.1">
    <property type="nucleotide sequence ID" value="NZ_CP097867.1"/>
</dbReference>
<dbReference type="Proteomes" id="UP001621713">
    <property type="component" value="Unassembled WGS sequence"/>
</dbReference>
<keyword evidence="3" id="KW-1185">Reference proteome</keyword>
<protein>
    <recommendedName>
        <fullName evidence="4">Nucleotidyltransferase domain-containing protein</fullName>
    </recommendedName>
</protein>